<dbReference type="EMBL" id="JASBNA010000099">
    <property type="protein sequence ID" value="KAK7676961.1"/>
    <property type="molecule type" value="Genomic_DNA"/>
</dbReference>
<comment type="caution">
    <text evidence="3">The sequence shown here is derived from an EMBL/GenBank/DDBJ whole genome shotgun (WGS) entry which is preliminary data.</text>
</comment>
<name>A0AAW0F9S0_9APHY</name>
<reference evidence="3 4" key="1">
    <citation type="submission" date="2022-09" db="EMBL/GenBank/DDBJ databases">
        <authorList>
            <person name="Palmer J.M."/>
        </authorList>
    </citation>
    <scope>NUCLEOTIDE SEQUENCE [LARGE SCALE GENOMIC DNA]</scope>
    <source>
        <strain evidence="3 4">DSM 7382</strain>
    </source>
</reference>
<sequence>MPPIPARDSIVQTHLDDKDLACLVVKMRIIGIAVIPGNPPDSVYHFHVSLVFANQKSIRLNLNPYLLENSPIVTRGQLAVESESSPYPTEPHVISWECNLSAPLPAGRILDFILEDRKRYQYEFDRNGEGCRFWSEVILWDLIDLQAVDSIALSNFNAWEKEQKTKQGDRIPDPRPQGTFYE</sequence>
<accession>A0AAW0F9S0</accession>
<feature type="domain" description="DUF7770" evidence="2">
    <location>
        <begin position="42"/>
        <end position="181"/>
    </location>
</feature>
<feature type="compositionally biased region" description="Basic and acidic residues" evidence="1">
    <location>
        <begin position="163"/>
        <end position="173"/>
    </location>
</feature>
<protein>
    <recommendedName>
        <fullName evidence="2">DUF7770 domain-containing protein</fullName>
    </recommendedName>
</protein>
<organism evidence="3 4">
    <name type="scientific">Cerrena zonata</name>
    <dbReference type="NCBI Taxonomy" id="2478898"/>
    <lineage>
        <taxon>Eukaryota</taxon>
        <taxon>Fungi</taxon>
        <taxon>Dikarya</taxon>
        <taxon>Basidiomycota</taxon>
        <taxon>Agaricomycotina</taxon>
        <taxon>Agaricomycetes</taxon>
        <taxon>Polyporales</taxon>
        <taxon>Cerrenaceae</taxon>
        <taxon>Cerrena</taxon>
    </lineage>
</organism>
<evidence type="ECO:0000313" key="4">
    <source>
        <dbReference type="Proteomes" id="UP001385951"/>
    </source>
</evidence>
<proteinExistence type="predicted"/>
<keyword evidence="4" id="KW-1185">Reference proteome</keyword>
<evidence type="ECO:0000256" key="1">
    <source>
        <dbReference type="SAM" id="MobiDB-lite"/>
    </source>
</evidence>
<dbReference type="InterPro" id="IPR056672">
    <property type="entry name" value="DUF7770"/>
</dbReference>
<dbReference type="Pfam" id="PF24968">
    <property type="entry name" value="DUF7770"/>
    <property type="match status" value="1"/>
</dbReference>
<feature type="region of interest" description="Disordered" evidence="1">
    <location>
        <begin position="163"/>
        <end position="182"/>
    </location>
</feature>
<dbReference type="AlphaFoldDB" id="A0AAW0F9S0"/>
<gene>
    <name evidence="3" type="ORF">QCA50_020079</name>
</gene>
<evidence type="ECO:0000313" key="3">
    <source>
        <dbReference type="EMBL" id="KAK7676961.1"/>
    </source>
</evidence>
<dbReference type="Proteomes" id="UP001385951">
    <property type="component" value="Unassembled WGS sequence"/>
</dbReference>
<evidence type="ECO:0000259" key="2">
    <source>
        <dbReference type="Pfam" id="PF24968"/>
    </source>
</evidence>